<dbReference type="PROSITE" id="PS00847">
    <property type="entry name" value="MCM_1"/>
    <property type="match status" value="1"/>
</dbReference>
<dbReference type="Pfam" id="PF24901">
    <property type="entry name" value="WHD_MCM7"/>
    <property type="match status" value="1"/>
</dbReference>
<keyword evidence="9 11" id="KW-0131">Cell cycle</keyword>
<keyword evidence="2 11" id="KW-0235">DNA replication</keyword>
<dbReference type="Pfam" id="PF17855">
    <property type="entry name" value="MCM_lid"/>
    <property type="match status" value="1"/>
</dbReference>
<keyword evidence="3 10" id="KW-0547">Nucleotide-binding</keyword>
<evidence type="ECO:0000256" key="3">
    <source>
        <dbReference type="ARBA" id="ARBA00022741"/>
    </source>
</evidence>
<dbReference type="Pfam" id="PF00493">
    <property type="entry name" value="MCM"/>
    <property type="match status" value="1"/>
</dbReference>
<dbReference type="GO" id="GO:0006271">
    <property type="term" value="P:DNA strand elongation involved in DNA replication"/>
    <property type="evidence" value="ECO:0007669"/>
    <property type="project" value="TreeGrafter"/>
</dbReference>
<dbReference type="GO" id="GO:0042555">
    <property type="term" value="C:MCM complex"/>
    <property type="evidence" value="ECO:0007669"/>
    <property type="project" value="InterPro"/>
</dbReference>
<evidence type="ECO:0000259" key="12">
    <source>
        <dbReference type="PROSITE" id="PS50051"/>
    </source>
</evidence>
<protein>
    <recommendedName>
        <fullName evidence="11">DNA replication licensing factor MCM7</fullName>
        <ecNumber evidence="11">3.6.4.12</ecNumber>
    </recommendedName>
</protein>
<keyword evidence="5 11" id="KW-0347">Helicase</keyword>
<evidence type="ECO:0000256" key="4">
    <source>
        <dbReference type="ARBA" id="ARBA00022801"/>
    </source>
</evidence>
<dbReference type="PANTHER" id="PTHR11630:SF26">
    <property type="entry name" value="DNA REPLICATION LICENSING FACTOR MCM7"/>
    <property type="match status" value="1"/>
</dbReference>
<comment type="caution">
    <text evidence="13">The sequence shown here is derived from an EMBL/GenBank/DDBJ whole genome shotgun (WGS) entry which is preliminary data.</text>
</comment>
<dbReference type="PANTHER" id="PTHR11630">
    <property type="entry name" value="DNA REPLICATION LICENSING FACTOR MCM FAMILY MEMBER"/>
    <property type="match status" value="1"/>
</dbReference>
<dbReference type="SUPFAM" id="SSF52540">
    <property type="entry name" value="P-loop containing nucleoside triphosphate hydrolases"/>
    <property type="match status" value="1"/>
</dbReference>
<dbReference type="InterPro" id="IPR018525">
    <property type="entry name" value="MCM_CS"/>
</dbReference>
<dbReference type="InterPro" id="IPR008050">
    <property type="entry name" value="MCM7"/>
</dbReference>
<dbReference type="InterPro" id="IPR041562">
    <property type="entry name" value="MCM_lid"/>
</dbReference>
<dbReference type="GO" id="GO:0006270">
    <property type="term" value="P:DNA replication initiation"/>
    <property type="evidence" value="ECO:0007669"/>
    <property type="project" value="InterPro"/>
</dbReference>
<dbReference type="InterPro" id="IPR003593">
    <property type="entry name" value="AAA+_ATPase"/>
</dbReference>
<dbReference type="InterPro" id="IPR027925">
    <property type="entry name" value="MCM_N"/>
</dbReference>
<dbReference type="PROSITE" id="PS50051">
    <property type="entry name" value="MCM_2"/>
    <property type="match status" value="1"/>
</dbReference>
<dbReference type="InterPro" id="IPR027417">
    <property type="entry name" value="P-loop_NTPase"/>
</dbReference>
<dbReference type="Gene3D" id="2.40.50.140">
    <property type="entry name" value="Nucleic acid-binding proteins"/>
    <property type="match status" value="1"/>
</dbReference>
<evidence type="ECO:0000256" key="7">
    <source>
        <dbReference type="ARBA" id="ARBA00023125"/>
    </source>
</evidence>
<keyword evidence="6 10" id="KW-0067">ATP-binding</keyword>
<evidence type="ECO:0000313" key="13">
    <source>
        <dbReference type="EMBL" id="KAJ8900898.1"/>
    </source>
</evidence>
<dbReference type="GO" id="GO:0005524">
    <property type="term" value="F:ATP binding"/>
    <property type="evidence" value="ECO:0007669"/>
    <property type="project" value="UniProtKB-KW"/>
</dbReference>
<evidence type="ECO:0000256" key="11">
    <source>
        <dbReference type="RuleBase" id="RU365012"/>
    </source>
</evidence>
<evidence type="ECO:0000256" key="10">
    <source>
        <dbReference type="RuleBase" id="RU004070"/>
    </source>
</evidence>
<dbReference type="Proteomes" id="UP001157974">
    <property type="component" value="Unassembled WGS sequence"/>
</dbReference>
<dbReference type="Pfam" id="PF17207">
    <property type="entry name" value="MCM_OB"/>
    <property type="match status" value="1"/>
</dbReference>
<dbReference type="InterPro" id="IPR033762">
    <property type="entry name" value="MCM_OB"/>
</dbReference>
<dbReference type="EMBL" id="JAMWBK010000013">
    <property type="protein sequence ID" value="KAJ8900898.1"/>
    <property type="molecule type" value="Genomic_DNA"/>
</dbReference>
<dbReference type="PRINTS" id="PR01663">
    <property type="entry name" value="MCMPROTEIN7"/>
</dbReference>
<evidence type="ECO:0000256" key="2">
    <source>
        <dbReference type="ARBA" id="ARBA00022705"/>
    </source>
</evidence>
<dbReference type="SMART" id="SM00350">
    <property type="entry name" value="MCM"/>
    <property type="match status" value="1"/>
</dbReference>
<evidence type="ECO:0000256" key="5">
    <source>
        <dbReference type="ARBA" id="ARBA00022806"/>
    </source>
</evidence>
<dbReference type="Gene3D" id="3.40.50.300">
    <property type="entry name" value="P-loop containing nucleotide triphosphate hydrolases"/>
    <property type="match status" value="1"/>
</dbReference>
<keyword evidence="8 11" id="KW-0539">Nucleus</keyword>
<evidence type="ECO:0000256" key="8">
    <source>
        <dbReference type="ARBA" id="ARBA00023242"/>
    </source>
</evidence>
<evidence type="ECO:0000313" key="14">
    <source>
        <dbReference type="Proteomes" id="UP001157974"/>
    </source>
</evidence>
<comment type="subcellular location">
    <subcellularLocation>
        <location evidence="1 11">Nucleus</location>
    </subcellularLocation>
</comment>
<feature type="domain" description="MCM C-terminal AAA(+) ATPase" evidence="12">
    <location>
        <begin position="376"/>
        <end position="581"/>
    </location>
</feature>
<dbReference type="SUPFAM" id="SSF50249">
    <property type="entry name" value="Nucleic acid-binding proteins"/>
    <property type="match status" value="1"/>
</dbReference>
<name>A0AAV8UH88_9RHOD</name>
<keyword evidence="14" id="KW-1185">Reference proteome</keyword>
<keyword evidence="4 11" id="KW-0378">Hydrolase</keyword>
<accession>A0AAV8UH88</accession>
<proteinExistence type="inferred from homology"/>
<dbReference type="GO" id="GO:0016787">
    <property type="term" value="F:hydrolase activity"/>
    <property type="evidence" value="ECO:0007669"/>
    <property type="project" value="UniProtKB-KW"/>
</dbReference>
<sequence length="770" mass="85011">MATEGVKGLNYQLLEDRCLEFLRDFRTHGESQSESQDDQFKYMSQLQKIVDRQETVLSVEIDDVAAWGSVETAGGADTAQGLSLATEIVGNTFRFCEMVAAAADTLMSKMNPTIRLPRDPVDILAEQRRAREQETRLQTSSFESGAGALQAADLEPTNPAGPGADPNELIPAKLLRRYEVRFIPPRLSKAVPLREIRAESVGKLVSVKGIVTRVTDVKPRVSVAGYACDTCGSEVYQEVKSRSFMPLSACPNRTHRLNSSTASLTLNVRSTKFIRYQEIKLQEPPEHVPMGSIPRSMTVHMTSELTRVSKAGDNVVLTGIFLPVPYTGYRALRAGLLSDTYLEAMHIEKLKKDYDEQVNSPEVQEQLARITEDPNLYGRMAESIAPEIFGMEDVKRALLLLLVGAPERTLPDGMKLRGDIHICLMGDPGVAKSQLLKYISGVTPRGVYTTGKGSSGVGLTAAVVRDAASGEMMLEGGAMVLADRGVACIDEFDKMREDDRTAIHEVMEQQTISIAKGGITTTLNTRAAVLAAANPAYGRYDRRRSPEKNINLPIALLSRFDLLFLLLDDSGQYDLDLARHITYVHRTGEHPPLGFEPIDSKLLRAYITEARRMPVPTVSSDGLLADYIVNNYVSIRGREQDQKMSGGYIGARTLLSVLRLSQALARLRFSTEISHGDIDEAMRLITASKASLAESRNGESVAVEDTQTRIFKLIRSIMAERQVKSLKFADFEPRLLATGFTREDIDATLEDYANLDVWSVNTAQRKLAMV</sequence>
<dbReference type="GO" id="GO:0005634">
    <property type="term" value="C:nucleus"/>
    <property type="evidence" value="ECO:0007669"/>
    <property type="project" value="UniProtKB-SubCell"/>
</dbReference>
<dbReference type="GO" id="GO:0003697">
    <property type="term" value="F:single-stranded DNA binding"/>
    <property type="evidence" value="ECO:0007669"/>
    <property type="project" value="TreeGrafter"/>
</dbReference>
<dbReference type="AlphaFoldDB" id="A0AAV8UH88"/>
<dbReference type="InterPro" id="IPR001208">
    <property type="entry name" value="MCM_dom"/>
</dbReference>
<comment type="function">
    <text evidence="11">Acts as component of the MCM2-7 complex (MCM complex) which is the replicative helicase essential for 'once per cell cycle' DNA replication initiation and elongation in eukaryotic cells. The active ATPase sites in the MCM2-7 ring are formed through the interaction surfaces of two neighboring subunits such that a critical structure of a conserved arginine finger motif is provided in trans relative to the ATP-binding site of the Walker A box of the adjacent subunit. The six ATPase active sites, however, are likely to contribute differentially to the complex helicase activity.</text>
</comment>
<evidence type="ECO:0000256" key="6">
    <source>
        <dbReference type="ARBA" id="ARBA00022840"/>
    </source>
</evidence>
<organism evidence="13 14">
    <name type="scientific">Rhodosorus marinus</name>
    <dbReference type="NCBI Taxonomy" id="101924"/>
    <lineage>
        <taxon>Eukaryota</taxon>
        <taxon>Rhodophyta</taxon>
        <taxon>Stylonematophyceae</taxon>
        <taxon>Stylonematales</taxon>
        <taxon>Stylonemataceae</taxon>
        <taxon>Rhodosorus</taxon>
    </lineage>
</organism>
<dbReference type="InterPro" id="IPR012340">
    <property type="entry name" value="NA-bd_OB-fold"/>
</dbReference>
<comment type="similarity">
    <text evidence="10">Belongs to the MCM family.</text>
</comment>
<dbReference type="FunFam" id="3.40.50.300:FF:000826">
    <property type="entry name" value="Replicative DNA helicase Mcm"/>
    <property type="match status" value="1"/>
</dbReference>
<reference evidence="13 14" key="1">
    <citation type="journal article" date="2023" name="Nat. Commun.">
        <title>Origin of minicircular mitochondrial genomes in red algae.</title>
        <authorList>
            <person name="Lee Y."/>
            <person name="Cho C.H."/>
            <person name="Lee Y.M."/>
            <person name="Park S.I."/>
            <person name="Yang J.H."/>
            <person name="West J.A."/>
            <person name="Bhattacharya D."/>
            <person name="Yoon H.S."/>
        </authorList>
    </citation>
    <scope>NUCLEOTIDE SEQUENCE [LARGE SCALE GENOMIC DNA]</scope>
    <source>
        <strain evidence="13 14">CCMP1338</strain>
        <tissue evidence="13">Whole cell</tissue>
    </source>
</reference>
<dbReference type="PRINTS" id="PR01657">
    <property type="entry name" value="MCMFAMILY"/>
</dbReference>
<gene>
    <name evidence="11" type="primary">MCM7</name>
    <name evidence="13" type="ORF">NDN08_000197</name>
</gene>
<dbReference type="Gene3D" id="3.30.1640.10">
    <property type="entry name" value="mini-chromosome maintenance (MCM) complex, chain A, domain 1"/>
    <property type="match status" value="1"/>
</dbReference>
<dbReference type="EC" id="3.6.4.12" evidence="11"/>
<dbReference type="Gene3D" id="2.20.28.10">
    <property type="match status" value="1"/>
</dbReference>
<dbReference type="Pfam" id="PF14551">
    <property type="entry name" value="MCM_N"/>
    <property type="match status" value="1"/>
</dbReference>
<dbReference type="GO" id="GO:0017116">
    <property type="term" value="F:single-stranded DNA helicase activity"/>
    <property type="evidence" value="ECO:0007669"/>
    <property type="project" value="TreeGrafter"/>
</dbReference>
<dbReference type="GO" id="GO:0000727">
    <property type="term" value="P:double-strand break repair via break-induced replication"/>
    <property type="evidence" value="ECO:0007669"/>
    <property type="project" value="TreeGrafter"/>
</dbReference>
<evidence type="ECO:0000256" key="1">
    <source>
        <dbReference type="ARBA" id="ARBA00004123"/>
    </source>
</evidence>
<comment type="catalytic activity">
    <reaction evidence="11">
        <text>ATP + H2O = ADP + phosphate + H(+)</text>
        <dbReference type="Rhea" id="RHEA:13065"/>
        <dbReference type="ChEBI" id="CHEBI:15377"/>
        <dbReference type="ChEBI" id="CHEBI:15378"/>
        <dbReference type="ChEBI" id="CHEBI:30616"/>
        <dbReference type="ChEBI" id="CHEBI:43474"/>
        <dbReference type="ChEBI" id="CHEBI:456216"/>
        <dbReference type="EC" id="3.6.4.12"/>
    </reaction>
</comment>
<evidence type="ECO:0000256" key="9">
    <source>
        <dbReference type="ARBA" id="ARBA00023306"/>
    </source>
</evidence>
<keyword evidence="7 10" id="KW-0238">DNA-binding</keyword>
<dbReference type="InterPro" id="IPR031327">
    <property type="entry name" value="MCM"/>
</dbReference>
<dbReference type="SMART" id="SM00382">
    <property type="entry name" value="AAA"/>
    <property type="match status" value="1"/>
</dbReference>